<protein>
    <submittedName>
        <fullName evidence="1">Uncharacterized protein</fullName>
    </submittedName>
</protein>
<organism evidence="1 2">
    <name type="scientific">Pristionchus fissidentatus</name>
    <dbReference type="NCBI Taxonomy" id="1538716"/>
    <lineage>
        <taxon>Eukaryota</taxon>
        <taxon>Metazoa</taxon>
        <taxon>Ecdysozoa</taxon>
        <taxon>Nematoda</taxon>
        <taxon>Chromadorea</taxon>
        <taxon>Rhabditida</taxon>
        <taxon>Rhabditina</taxon>
        <taxon>Diplogasteromorpha</taxon>
        <taxon>Diplogasteroidea</taxon>
        <taxon>Neodiplogasteridae</taxon>
        <taxon>Pristionchus</taxon>
    </lineage>
</organism>
<dbReference type="EMBL" id="BTSY01000005">
    <property type="protein sequence ID" value="GMT30565.1"/>
    <property type="molecule type" value="Genomic_DNA"/>
</dbReference>
<dbReference type="Proteomes" id="UP001432322">
    <property type="component" value="Unassembled WGS sequence"/>
</dbReference>
<gene>
    <name evidence="1" type="ORF">PFISCL1PPCAC_21862</name>
</gene>
<accession>A0AAV5WJ30</accession>
<evidence type="ECO:0000313" key="1">
    <source>
        <dbReference type="EMBL" id="GMT30565.1"/>
    </source>
</evidence>
<dbReference type="AlphaFoldDB" id="A0AAV5WJ30"/>
<feature type="non-terminal residue" evidence="1">
    <location>
        <position position="1"/>
    </location>
</feature>
<comment type="caution">
    <text evidence="1">The sequence shown here is derived from an EMBL/GenBank/DDBJ whole genome shotgun (WGS) entry which is preliminary data.</text>
</comment>
<name>A0AAV5WJ30_9BILA</name>
<evidence type="ECO:0000313" key="2">
    <source>
        <dbReference type="Proteomes" id="UP001432322"/>
    </source>
</evidence>
<feature type="non-terminal residue" evidence="1">
    <location>
        <position position="172"/>
    </location>
</feature>
<reference evidence="1" key="1">
    <citation type="submission" date="2023-10" db="EMBL/GenBank/DDBJ databases">
        <title>Genome assembly of Pristionchus species.</title>
        <authorList>
            <person name="Yoshida K."/>
            <person name="Sommer R.J."/>
        </authorList>
    </citation>
    <scope>NUCLEOTIDE SEQUENCE</scope>
    <source>
        <strain evidence="1">RS5133</strain>
    </source>
</reference>
<proteinExistence type="predicted"/>
<sequence length="172" mass="19779">DKMHAEWSKDKKIKEMKVFMHGNEAWICSARYFFDENEDDEDSAEDSTSWSSIRRISDRLRLLSNICEIGDLMIWVCGGCNVANYRAIIELCIGIRCTDALTICTFDQTCSRSLTDEFLRALMSNKKEVDIAMPCQRITAVGLFALWEDLLDEKFEDLSIRVPKLVVTALFD</sequence>
<keyword evidence="2" id="KW-1185">Reference proteome</keyword>